<name>A0A8J9YA26_9NEOP</name>
<evidence type="ECO:0000313" key="4">
    <source>
        <dbReference type="Proteomes" id="UP000838878"/>
    </source>
</evidence>
<keyword evidence="2" id="KW-0812">Transmembrane</keyword>
<keyword evidence="2" id="KW-0472">Membrane</keyword>
<reference evidence="3" key="1">
    <citation type="submission" date="2021-12" db="EMBL/GenBank/DDBJ databases">
        <authorList>
            <person name="Martin H S."/>
        </authorList>
    </citation>
    <scope>NUCLEOTIDE SEQUENCE</scope>
</reference>
<accession>A0A8J9YA26</accession>
<dbReference type="Proteomes" id="UP000838878">
    <property type="component" value="Chromosome 13"/>
</dbReference>
<protein>
    <submittedName>
        <fullName evidence="3">Uncharacterized protein</fullName>
    </submittedName>
</protein>
<gene>
    <name evidence="3" type="ORF">BINO364_LOCUS5247</name>
</gene>
<feature type="compositionally biased region" description="Basic residues" evidence="1">
    <location>
        <begin position="62"/>
        <end position="71"/>
    </location>
</feature>
<evidence type="ECO:0000313" key="3">
    <source>
        <dbReference type="EMBL" id="CAH0718831.1"/>
    </source>
</evidence>
<proteinExistence type="predicted"/>
<feature type="region of interest" description="Disordered" evidence="1">
    <location>
        <begin position="21"/>
        <end position="71"/>
    </location>
</feature>
<dbReference type="EMBL" id="OV170233">
    <property type="protein sequence ID" value="CAH0718831.1"/>
    <property type="molecule type" value="Genomic_DNA"/>
</dbReference>
<organism evidence="3 4">
    <name type="scientific">Brenthis ino</name>
    <name type="common">lesser marbled fritillary</name>
    <dbReference type="NCBI Taxonomy" id="405034"/>
    <lineage>
        <taxon>Eukaryota</taxon>
        <taxon>Metazoa</taxon>
        <taxon>Ecdysozoa</taxon>
        <taxon>Arthropoda</taxon>
        <taxon>Hexapoda</taxon>
        <taxon>Insecta</taxon>
        <taxon>Pterygota</taxon>
        <taxon>Neoptera</taxon>
        <taxon>Endopterygota</taxon>
        <taxon>Lepidoptera</taxon>
        <taxon>Glossata</taxon>
        <taxon>Ditrysia</taxon>
        <taxon>Papilionoidea</taxon>
        <taxon>Nymphalidae</taxon>
        <taxon>Heliconiinae</taxon>
        <taxon>Argynnini</taxon>
        <taxon>Brenthis</taxon>
    </lineage>
</organism>
<feature type="compositionally biased region" description="Basic residues" evidence="1">
    <location>
        <begin position="24"/>
        <end position="38"/>
    </location>
</feature>
<evidence type="ECO:0000256" key="2">
    <source>
        <dbReference type="SAM" id="Phobius"/>
    </source>
</evidence>
<feature type="non-terminal residue" evidence="3">
    <location>
        <position position="308"/>
    </location>
</feature>
<keyword evidence="4" id="KW-1185">Reference proteome</keyword>
<dbReference type="AlphaFoldDB" id="A0A8J9YA26"/>
<evidence type="ECO:0000256" key="1">
    <source>
        <dbReference type="SAM" id="MobiDB-lite"/>
    </source>
</evidence>
<keyword evidence="2" id="KW-1133">Transmembrane helix</keyword>
<feature type="compositionally biased region" description="Gly residues" evidence="1">
    <location>
        <begin position="40"/>
        <end position="57"/>
    </location>
</feature>
<sequence>MIPLDAPSSIALSLSPRLLSGPHLQHRASHVRLQRRARGPGSGPRGPRGPRGPGGPRGPRAPCRRQVGRRGARVARRPAVLVEVLGAAHGVAPLDAALGHAVLALELGGAPGAGLAPPHHVPLALLQLAEALALARRLRPLVAAVVGEQRALERHLVVVGQRAAAGRLRACVDVLVVVAAVAALVARRLLGPAAVLFLRVVGVGAGGGGRVGGRRRVGGARPARVGLVGGGGGGAQPGRLELVGAGPRGARVGGRRAALALVLVLALVGVGDAAVVQWRRVVERAQLLVERARQGGDQVARACGRGRG</sequence>
<feature type="transmembrane region" description="Helical" evidence="2">
    <location>
        <begin position="257"/>
        <end position="276"/>
    </location>
</feature>